<evidence type="ECO:0000313" key="2">
    <source>
        <dbReference type="EMBL" id="SVB36856.1"/>
    </source>
</evidence>
<organism evidence="2">
    <name type="scientific">marine metagenome</name>
    <dbReference type="NCBI Taxonomy" id="408172"/>
    <lineage>
        <taxon>unclassified sequences</taxon>
        <taxon>metagenomes</taxon>
        <taxon>ecological metagenomes</taxon>
    </lineage>
</organism>
<keyword evidence="1" id="KW-0812">Transmembrane</keyword>
<dbReference type="AlphaFoldDB" id="A0A382DEB7"/>
<proteinExistence type="predicted"/>
<keyword evidence="1" id="KW-1133">Transmembrane helix</keyword>
<dbReference type="EMBL" id="UINC01039007">
    <property type="protein sequence ID" value="SVB36856.1"/>
    <property type="molecule type" value="Genomic_DNA"/>
</dbReference>
<sequence length="77" mass="7759">MVSEECAMTKGVFGLMATTARLAVVVGTMLVAVMTTPLIGAGQAAADVAGDWALTVETDQGTTAPSVTLEQNGSELT</sequence>
<accession>A0A382DEB7</accession>
<reference evidence="2" key="1">
    <citation type="submission" date="2018-05" db="EMBL/GenBank/DDBJ databases">
        <authorList>
            <person name="Lanie J.A."/>
            <person name="Ng W.-L."/>
            <person name="Kazmierczak K.M."/>
            <person name="Andrzejewski T.M."/>
            <person name="Davidsen T.M."/>
            <person name="Wayne K.J."/>
            <person name="Tettelin H."/>
            <person name="Glass J.I."/>
            <person name="Rusch D."/>
            <person name="Podicherti R."/>
            <person name="Tsui H.-C.T."/>
            <person name="Winkler M.E."/>
        </authorList>
    </citation>
    <scope>NUCLEOTIDE SEQUENCE</scope>
</reference>
<gene>
    <name evidence="2" type="ORF">METZ01_LOCUS189710</name>
</gene>
<evidence type="ECO:0000256" key="1">
    <source>
        <dbReference type="SAM" id="Phobius"/>
    </source>
</evidence>
<feature type="non-terminal residue" evidence="2">
    <location>
        <position position="77"/>
    </location>
</feature>
<name>A0A382DEB7_9ZZZZ</name>
<keyword evidence="1" id="KW-0472">Membrane</keyword>
<protein>
    <submittedName>
        <fullName evidence="2">Uncharacterized protein</fullName>
    </submittedName>
</protein>
<feature type="transmembrane region" description="Helical" evidence="1">
    <location>
        <begin position="12"/>
        <end position="33"/>
    </location>
</feature>